<sequence length="247" mass="26069">MTSLRSHVRVALALFAFGIVFVATVVYAQAPLCDGKGFCALAVPPPSSKLGQLYGTTSLAGFLNGLFTAAISIGAILAVLRIAYAGYEYMTSDAWGNKARAKEIIGDVVLGLMLLLGTYLILNQINPQLLNLNILTGVSQNPSAATPASADPYAARNAEIVRQQEAITQARDAKYSPAQCSAATQWLDQNIGVGNRINNPTRVNEINGQLARGGISADQRTALIAERSSLMNQVQLSIATEASCAGR</sequence>
<organism evidence="2 3">
    <name type="scientific">Candidatus Kaiserbacteria bacterium RIFCSPHIGHO2_02_FULL_55_25</name>
    <dbReference type="NCBI Taxonomy" id="1798498"/>
    <lineage>
        <taxon>Bacteria</taxon>
        <taxon>Candidatus Kaiseribacteriota</taxon>
    </lineage>
</organism>
<evidence type="ECO:0000313" key="3">
    <source>
        <dbReference type="Proteomes" id="UP000176914"/>
    </source>
</evidence>
<keyword evidence="1" id="KW-0812">Transmembrane</keyword>
<keyword evidence="1" id="KW-1133">Transmembrane helix</keyword>
<keyword evidence="1" id="KW-0472">Membrane</keyword>
<feature type="transmembrane region" description="Helical" evidence="1">
    <location>
        <begin position="59"/>
        <end position="83"/>
    </location>
</feature>
<reference evidence="2 3" key="1">
    <citation type="journal article" date="2016" name="Nat. Commun.">
        <title>Thousands of microbial genomes shed light on interconnected biogeochemical processes in an aquifer system.</title>
        <authorList>
            <person name="Anantharaman K."/>
            <person name="Brown C.T."/>
            <person name="Hug L.A."/>
            <person name="Sharon I."/>
            <person name="Castelle C.J."/>
            <person name="Probst A.J."/>
            <person name="Thomas B.C."/>
            <person name="Singh A."/>
            <person name="Wilkins M.J."/>
            <person name="Karaoz U."/>
            <person name="Brodie E.L."/>
            <person name="Williams K.H."/>
            <person name="Hubbard S.S."/>
            <person name="Banfield J.F."/>
        </authorList>
    </citation>
    <scope>NUCLEOTIDE SEQUENCE [LARGE SCALE GENOMIC DNA]</scope>
</reference>
<protein>
    <submittedName>
        <fullName evidence="2">Uncharacterized protein</fullName>
    </submittedName>
</protein>
<dbReference type="AlphaFoldDB" id="A0A1F6E7S0"/>
<dbReference type="Pfam" id="PF18895">
    <property type="entry name" value="T4SS_pilin"/>
    <property type="match status" value="1"/>
</dbReference>
<dbReference type="InterPro" id="IPR043993">
    <property type="entry name" value="T4SS_pilin"/>
</dbReference>
<feature type="transmembrane region" description="Helical" evidence="1">
    <location>
        <begin position="104"/>
        <end position="122"/>
    </location>
</feature>
<dbReference type="EMBL" id="MFLL01000010">
    <property type="protein sequence ID" value="OGG69617.1"/>
    <property type="molecule type" value="Genomic_DNA"/>
</dbReference>
<evidence type="ECO:0000313" key="2">
    <source>
        <dbReference type="EMBL" id="OGG69617.1"/>
    </source>
</evidence>
<dbReference type="Proteomes" id="UP000176914">
    <property type="component" value="Unassembled WGS sequence"/>
</dbReference>
<gene>
    <name evidence="2" type="ORF">A3C20_03795</name>
</gene>
<name>A0A1F6E7S0_9BACT</name>
<accession>A0A1F6E7S0</accession>
<evidence type="ECO:0000256" key="1">
    <source>
        <dbReference type="SAM" id="Phobius"/>
    </source>
</evidence>
<proteinExistence type="predicted"/>
<comment type="caution">
    <text evidence="2">The sequence shown here is derived from an EMBL/GenBank/DDBJ whole genome shotgun (WGS) entry which is preliminary data.</text>
</comment>